<reference evidence="2" key="1">
    <citation type="submission" date="2020-04" db="EMBL/GenBank/DDBJ databases">
        <authorList>
            <person name="Zhang T."/>
        </authorList>
    </citation>
    <scope>NUCLEOTIDE SEQUENCE</scope>
    <source>
        <strain evidence="2">HKST-UBA14</strain>
    </source>
</reference>
<dbReference type="Gene3D" id="3.40.1380.20">
    <property type="entry name" value="Pyruvate kinase, C-terminal domain"/>
    <property type="match status" value="1"/>
</dbReference>
<dbReference type="InterPro" id="IPR001697">
    <property type="entry name" value="Pyr_Knase"/>
</dbReference>
<evidence type="ECO:0000313" key="2">
    <source>
        <dbReference type="EMBL" id="MCA9382937.1"/>
    </source>
</evidence>
<dbReference type="Proteomes" id="UP000783287">
    <property type="component" value="Unassembled WGS sequence"/>
</dbReference>
<organism evidence="2 3">
    <name type="scientific">Candidatus Dojkabacteria bacterium</name>
    <dbReference type="NCBI Taxonomy" id="2099670"/>
    <lineage>
        <taxon>Bacteria</taxon>
        <taxon>Candidatus Dojkabacteria</taxon>
    </lineage>
</organism>
<feature type="non-terminal residue" evidence="2">
    <location>
        <position position="1"/>
    </location>
</feature>
<sequence>VQTMARIAEENEQYLIPEIIDSIQLEDRFVTDAMTNAAFELALSSGADKVIVMSQTGTTARMISRYNLPTEIIAFVSDDLYKRQLQLTKNVIAHKFMKKYTDRTKAIEYMIDFSLKNKYIKRTDKIVILGNASKDYSKFPNAFEFIDLKEYFKN</sequence>
<dbReference type="InterPro" id="IPR015795">
    <property type="entry name" value="Pyrv_Knase_C"/>
</dbReference>
<comment type="caution">
    <text evidence="2">The sequence shown here is derived from an EMBL/GenBank/DDBJ whole genome shotgun (WGS) entry which is preliminary data.</text>
</comment>
<protein>
    <recommendedName>
        <fullName evidence="1">Pyruvate kinase C-terminal domain-containing protein</fullName>
    </recommendedName>
</protein>
<dbReference type="GO" id="GO:0030955">
    <property type="term" value="F:potassium ion binding"/>
    <property type="evidence" value="ECO:0007669"/>
    <property type="project" value="InterPro"/>
</dbReference>
<accession>A0A955L4Y6</accession>
<gene>
    <name evidence="2" type="ORF">KC909_01095</name>
</gene>
<name>A0A955L4Y6_9BACT</name>
<dbReference type="SUPFAM" id="SSF52935">
    <property type="entry name" value="PK C-terminal domain-like"/>
    <property type="match status" value="1"/>
</dbReference>
<dbReference type="PANTHER" id="PTHR11817">
    <property type="entry name" value="PYRUVATE KINASE"/>
    <property type="match status" value="1"/>
</dbReference>
<dbReference type="AlphaFoldDB" id="A0A955L4Y6"/>
<proteinExistence type="predicted"/>
<dbReference type="GO" id="GO:0004743">
    <property type="term" value="F:pyruvate kinase activity"/>
    <property type="evidence" value="ECO:0007669"/>
    <property type="project" value="InterPro"/>
</dbReference>
<dbReference type="GO" id="GO:0000287">
    <property type="term" value="F:magnesium ion binding"/>
    <property type="evidence" value="ECO:0007669"/>
    <property type="project" value="InterPro"/>
</dbReference>
<reference evidence="2" key="2">
    <citation type="journal article" date="2021" name="Microbiome">
        <title>Successional dynamics and alternative stable states in a saline activated sludge microbial community over 9 years.</title>
        <authorList>
            <person name="Wang Y."/>
            <person name="Ye J."/>
            <person name="Ju F."/>
            <person name="Liu L."/>
            <person name="Boyd J.A."/>
            <person name="Deng Y."/>
            <person name="Parks D.H."/>
            <person name="Jiang X."/>
            <person name="Yin X."/>
            <person name="Woodcroft B.J."/>
            <person name="Tyson G.W."/>
            <person name="Hugenholtz P."/>
            <person name="Polz M.F."/>
            <person name="Zhang T."/>
        </authorList>
    </citation>
    <scope>NUCLEOTIDE SEQUENCE</scope>
    <source>
        <strain evidence="2">HKST-UBA14</strain>
    </source>
</reference>
<feature type="domain" description="Pyruvate kinase C-terminal" evidence="1">
    <location>
        <begin position="32"/>
        <end position="134"/>
    </location>
</feature>
<evidence type="ECO:0000259" key="1">
    <source>
        <dbReference type="Pfam" id="PF02887"/>
    </source>
</evidence>
<dbReference type="InterPro" id="IPR036918">
    <property type="entry name" value="Pyrv_Knase_C_sf"/>
</dbReference>
<dbReference type="EMBL" id="JAGQLK010000013">
    <property type="protein sequence ID" value="MCA9382937.1"/>
    <property type="molecule type" value="Genomic_DNA"/>
</dbReference>
<dbReference type="Pfam" id="PF02887">
    <property type="entry name" value="PK_C"/>
    <property type="match status" value="1"/>
</dbReference>
<evidence type="ECO:0000313" key="3">
    <source>
        <dbReference type="Proteomes" id="UP000783287"/>
    </source>
</evidence>